<protein>
    <submittedName>
        <fullName evidence="1">Uncharacterized protein</fullName>
    </submittedName>
</protein>
<dbReference type="AlphaFoldDB" id="A0ABD2PJM7"/>
<sequence length="118" mass="13346">MQGAILNFGKKSTEPESLCFNELFYELDVNDGRNNGVLDPEVDSLNLVIEALEKNGTKKLTAPPYYFPGSRGYHDTEIPGHTFTHDDRYRKFRAEYYFNAEKTELASATLTKAVKFAG</sequence>
<gene>
    <name evidence="1" type="ORF">Ciccas_014116</name>
</gene>
<keyword evidence="2" id="KW-1185">Reference proteome</keyword>
<name>A0ABD2PJM7_9PLAT</name>
<organism evidence="1 2">
    <name type="scientific">Cichlidogyrus casuarinus</name>
    <dbReference type="NCBI Taxonomy" id="1844966"/>
    <lineage>
        <taxon>Eukaryota</taxon>
        <taxon>Metazoa</taxon>
        <taxon>Spiralia</taxon>
        <taxon>Lophotrochozoa</taxon>
        <taxon>Platyhelminthes</taxon>
        <taxon>Monogenea</taxon>
        <taxon>Monopisthocotylea</taxon>
        <taxon>Dactylogyridea</taxon>
        <taxon>Ancyrocephalidae</taxon>
        <taxon>Cichlidogyrus</taxon>
    </lineage>
</organism>
<comment type="caution">
    <text evidence="1">The sequence shown here is derived from an EMBL/GenBank/DDBJ whole genome shotgun (WGS) entry which is preliminary data.</text>
</comment>
<dbReference type="Proteomes" id="UP001626550">
    <property type="component" value="Unassembled WGS sequence"/>
</dbReference>
<evidence type="ECO:0000313" key="2">
    <source>
        <dbReference type="Proteomes" id="UP001626550"/>
    </source>
</evidence>
<reference evidence="1 2" key="1">
    <citation type="submission" date="2024-11" db="EMBL/GenBank/DDBJ databases">
        <title>Adaptive evolution of stress response genes in parasites aligns with host niche diversity.</title>
        <authorList>
            <person name="Hahn C."/>
            <person name="Resl P."/>
        </authorList>
    </citation>
    <scope>NUCLEOTIDE SEQUENCE [LARGE SCALE GENOMIC DNA]</scope>
    <source>
        <strain evidence="1">EGGRZ-B1_66</strain>
        <tissue evidence="1">Body</tissue>
    </source>
</reference>
<dbReference type="EMBL" id="JBJKFK010007525">
    <property type="protein sequence ID" value="KAL3307374.1"/>
    <property type="molecule type" value="Genomic_DNA"/>
</dbReference>
<evidence type="ECO:0000313" key="1">
    <source>
        <dbReference type="EMBL" id="KAL3307374.1"/>
    </source>
</evidence>
<accession>A0ABD2PJM7</accession>
<proteinExistence type="predicted"/>